<dbReference type="WBParaSite" id="nRc.2.0.1.t36603-RA">
    <property type="protein sequence ID" value="nRc.2.0.1.t36603-RA"/>
    <property type="gene ID" value="nRc.2.0.1.g36603"/>
</dbReference>
<sequence length="81" mass="9197">MQMQDKLTIGESMGLYVQGQEDIKYNSFLNKGNSTEKKIWRKVSESIDELNAKTGAAIAGTDIEIIFSYDEHGRGLHHFYV</sequence>
<organism evidence="1 2">
    <name type="scientific">Romanomermis culicivorax</name>
    <name type="common">Nematode worm</name>
    <dbReference type="NCBI Taxonomy" id="13658"/>
    <lineage>
        <taxon>Eukaryota</taxon>
        <taxon>Metazoa</taxon>
        <taxon>Ecdysozoa</taxon>
        <taxon>Nematoda</taxon>
        <taxon>Enoplea</taxon>
        <taxon>Dorylaimia</taxon>
        <taxon>Mermithida</taxon>
        <taxon>Mermithoidea</taxon>
        <taxon>Mermithidae</taxon>
        <taxon>Romanomermis</taxon>
    </lineage>
</organism>
<evidence type="ECO:0000313" key="1">
    <source>
        <dbReference type="Proteomes" id="UP000887565"/>
    </source>
</evidence>
<protein>
    <submittedName>
        <fullName evidence="2">Uncharacterized protein</fullName>
    </submittedName>
</protein>
<evidence type="ECO:0000313" key="2">
    <source>
        <dbReference type="WBParaSite" id="nRc.2.0.1.t36603-RA"/>
    </source>
</evidence>
<proteinExistence type="predicted"/>
<keyword evidence="1" id="KW-1185">Reference proteome</keyword>
<dbReference type="AlphaFoldDB" id="A0A915KCU5"/>
<accession>A0A915KCU5</accession>
<name>A0A915KCU5_ROMCU</name>
<dbReference type="Proteomes" id="UP000887565">
    <property type="component" value="Unplaced"/>
</dbReference>
<reference evidence="2" key="1">
    <citation type="submission" date="2022-11" db="UniProtKB">
        <authorList>
            <consortium name="WormBaseParasite"/>
        </authorList>
    </citation>
    <scope>IDENTIFICATION</scope>
</reference>